<evidence type="ECO:0000256" key="1">
    <source>
        <dbReference type="SAM" id="Phobius"/>
    </source>
</evidence>
<dbReference type="GO" id="GO:0006811">
    <property type="term" value="P:monoatomic ion transport"/>
    <property type="evidence" value="ECO:0007669"/>
    <property type="project" value="InterPro"/>
</dbReference>
<keyword evidence="1" id="KW-0472">Membrane</keyword>
<dbReference type="Proteomes" id="UP001381693">
    <property type="component" value="Unassembled WGS sequence"/>
</dbReference>
<sequence>MLTRTYDALPTGTGMHLSAKKSAGSPRIERRFPRNAVLRVGSGVLAMCDASIKCLQRASFNASDRIMVSLTSLLVLTGLLTQTSQSIPKTAYLKLIDVWYVVLIVYDFLVIVTLVIIECLRLEANEEKSRTSSHGIVKVVPSKSVQNNISVNTPQGYLVTENQSKDLNSAQKLNKLALVIFPAICVIFCTYFFVSAFQNLQQ</sequence>
<dbReference type="InterPro" id="IPR038050">
    <property type="entry name" value="Neuro_actylchol_rec"/>
</dbReference>
<dbReference type="EMBL" id="JAXCGZ010013301">
    <property type="protein sequence ID" value="KAK7072929.1"/>
    <property type="molecule type" value="Genomic_DNA"/>
</dbReference>
<keyword evidence="1" id="KW-1133">Transmembrane helix</keyword>
<evidence type="ECO:0000313" key="3">
    <source>
        <dbReference type="Proteomes" id="UP001381693"/>
    </source>
</evidence>
<accession>A0AAN8X4R5</accession>
<proteinExistence type="predicted"/>
<gene>
    <name evidence="2" type="ORF">SK128_012366</name>
</gene>
<dbReference type="Gene3D" id="1.20.58.390">
    <property type="entry name" value="Neurotransmitter-gated ion-channel transmembrane domain"/>
    <property type="match status" value="1"/>
</dbReference>
<keyword evidence="3" id="KW-1185">Reference proteome</keyword>
<feature type="transmembrane region" description="Helical" evidence="1">
    <location>
        <begin position="99"/>
        <end position="120"/>
    </location>
</feature>
<comment type="caution">
    <text evidence="2">The sequence shown here is derived from an EMBL/GenBank/DDBJ whole genome shotgun (WGS) entry which is preliminary data.</text>
</comment>
<feature type="transmembrane region" description="Helical" evidence="1">
    <location>
        <begin position="176"/>
        <end position="197"/>
    </location>
</feature>
<reference evidence="2 3" key="1">
    <citation type="submission" date="2023-11" db="EMBL/GenBank/DDBJ databases">
        <title>Halocaridina rubra genome assembly.</title>
        <authorList>
            <person name="Smith C."/>
        </authorList>
    </citation>
    <scope>NUCLEOTIDE SEQUENCE [LARGE SCALE GENOMIC DNA]</scope>
    <source>
        <strain evidence="2">EP-1</strain>
        <tissue evidence="2">Whole</tissue>
    </source>
</reference>
<feature type="transmembrane region" description="Helical" evidence="1">
    <location>
        <begin position="66"/>
        <end position="87"/>
    </location>
</feature>
<dbReference type="GO" id="GO:0016020">
    <property type="term" value="C:membrane"/>
    <property type="evidence" value="ECO:0007669"/>
    <property type="project" value="InterPro"/>
</dbReference>
<keyword evidence="1" id="KW-0812">Transmembrane</keyword>
<evidence type="ECO:0008006" key="4">
    <source>
        <dbReference type="Google" id="ProtNLM"/>
    </source>
</evidence>
<name>A0AAN8X4R5_HALRR</name>
<evidence type="ECO:0000313" key="2">
    <source>
        <dbReference type="EMBL" id="KAK7072929.1"/>
    </source>
</evidence>
<organism evidence="2 3">
    <name type="scientific">Halocaridina rubra</name>
    <name type="common">Hawaiian red shrimp</name>
    <dbReference type="NCBI Taxonomy" id="373956"/>
    <lineage>
        <taxon>Eukaryota</taxon>
        <taxon>Metazoa</taxon>
        <taxon>Ecdysozoa</taxon>
        <taxon>Arthropoda</taxon>
        <taxon>Crustacea</taxon>
        <taxon>Multicrustacea</taxon>
        <taxon>Malacostraca</taxon>
        <taxon>Eumalacostraca</taxon>
        <taxon>Eucarida</taxon>
        <taxon>Decapoda</taxon>
        <taxon>Pleocyemata</taxon>
        <taxon>Caridea</taxon>
        <taxon>Atyoidea</taxon>
        <taxon>Atyidae</taxon>
        <taxon>Halocaridina</taxon>
    </lineage>
</organism>
<protein>
    <recommendedName>
        <fullName evidence="4">Neurotransmitter-gated ion-channel transmembrane domain-containing protein</fullName>
    </recommendedName>
</protein>
<dbReference type="SUPFAM" id="SSF90112">
    <property type="entry name" value="Neurotransmitter-gated ion-channel transmembrane pore"/>
    <property type="match status" value="1"/>
</dbReference>
<dbReference type="InterPro" id="IPR036719">
    <property type="entry name" value="Neuro-gated_channel_TM_sf"/>
</dbReference>
<dbReference type="AlphaFoldDB" id="A0AAN8X4R5"/>